<gene>
    <name evidence="1" type="ORF">GbCGDNIH9_0955</name>
</gene>
<organism evidence="1 2">
    <name type="scientific">Granulibacter bethesdensis</name>
    <dbReference type="NCBI Taxonomy" id="364410"/>
    <lineage>
        <taxon>Bacteria</taxon>
        <taxon>Pseudomonadati</taxon>
        <taxon>Pseudomonadota</taxon>
        <taxon>Alphaproteobacteria</taxon>
        <taxon>Acetobacterales</taxon>
        <taxon>Acetobacteraceae</taxon>
        <taxon>Granulibacter</taxon>
    </lineage>
</organism>
<evidence type="ECO:0000313" key="2">
    <source>
        <dbReference type="Proteomes" id="UP000182373"/>
    </source>
</evidence>
<protein>
    <submittedName>
        <fullName evidence="1">Phytoene synthase family protein</fullName>
    </submittedName>
</protein>
<dbReference type="Gene3D" id="1.10.600.10">
    <property type="entry name" value="Farnesyl Diphosphate Synthase"/>
    <property type="match status" value="1"/>
</dbReference>
<sequence length="273" mass="29569">MSPSLNEPVLSPAAHIVRRHDPDRFFASLFAAPDRRESLMLLYALNHELVRAREVASTPIVALIRLQWWREVVEGAEKRHELATPLGAALKAGQLDREGLLALIEAREADTEDTFPDSLTLWHYLEQTAGQVAVLAGQILGAGKEEQVRLRRLGAIYGLAGVVHGVCAHAAQGRVLVPVAELQAVGLEPEILTSAPQEAGTLAAGPLRALATEGQRRLRLCRGRVERGWMAAALPAVLARRDLGRPVFGSINPLQRGLGDRLAVMMAALTGRI</sequence>
<dbReference type="Proteomes" id="UP000182373">
    <property type="component" value="Chromosome"/>
</dbReference>
<dbReference type="AlphaFoldDB" id="A0AAC9KDN4"/>
<accession>A0AAC9KDN4</accession>
<reference evidence="2" key="1">
    <citation type="submission" date="2016-11" db="EMBL/GenBank/DDBJ databases">
        <title>Comparative genomic and phenotypic analysis of Granulibacter bethesdensis clinical isolates from patients with chronic granulomatous disease.</title>
        <authorList>
            <person name="Zarember K.A."/>
            <person name="Porcella S.F."/>
            <person name="Chu J."/>
            <person name="Ding L."/>
            <person name="Dahlstrom E."/>
            <person name="Barbian K."/>
            <person name="Martens C."/>
            <person name="Sykora L."/>
            <person name="Kramer S."/>
            <person name="Pettinato A.M."/>
            <person name="Hong H."/>
            <person name="Wald G."/>
            <person name="Berg L.J."/>
            <person name="Rogge L.S."/>
            <person name="Greenberg D.E."/>
            <person name="Falcone E.L."/>
            <person name="Neves J.F."/>
            <person name="Simoes M.J."/>
            <person name="Casal M."/>
            <person name="Rodriguez-Lopez F.C."/>
            <person name="Zelazny A."/>
            <person name="Gallin J.I."/>
            <person name="Holland S.M."/>
        </authorList>
    </citation>
    <scope>NUCLEOTIDE SEQUENCE [LARGE SCALE GENOMIC DNA]</scope>
    <source>
        <strain evidence="2">NIH9.1</strain>
    </source>
</reference>
<dbReference type="SUPFAM" id="SSF48576">
    <property type="entry name" value="Terpenoid synthases"/>
    <property type="match status" value="1"/>
</dbReference>
<dbReference type="InterPro" id="IPR002060">
    <property type="entry name" value="Squ/phyt_synthse"/>
</dbReference>
<proteinExistence type="predicted"/>
<dbReference type="RefSeq" id="WP_072572338.1">
    <property type="nucleotide sequence ID" value="NZ_CP018191.1"/>
</dbReference>
<dbReference type="EMBL" id="CP018191">
    <property type="protein sequence ID" value="APH54248.1"/>
    <property type="molecule type" value="Genomic_DNA"/>
</dbReference>
<dbReference type="Pfam" id="PF00494">
    <property type="entry name" value="SQS_PSY"/>
    <property type="match status" value="1"/>
</dbReference>
<dbReference type="InterPro" id="IPR008949">
    <property type="entry name" value="Isoprenoid_synthase_dom_sf"/>
</dbReference>
<name>A0AAC9KDN4_9PROT</name>
<evidence type="ECO:0000313" key="1">
    <source>
        <dbReference type="EMBL" id="APH54248.1"/>
    </source>
</evidence>